<organism evidence="1 2">
    <name type="scientific">Solea senegalensis</name>
    <name type="common">Senegalese sole</name>
    <dbReference type="NCBI Taxonomy" id="28829"/>
    <lineage>
        <taxon>Eukaryota</taxon>
        <taxon>Metazoa</taxon>
        <taxon>Chordata</taxon>
        <taxon>Craniata</taxon>
        <taxon>Vertebrata</taxon>
        <taxon>Euteleostomi</taxon>
        <taxon>Actinopterygii</taxon>
        <taxon>Neopterygii</taxon>
        <taxon>Teleostei</taxon>
        <taxon>Neoteleostei</taxon>
        <taxon>Acanthomorphata</taxon>
        <taxon>Carangaria</taxon>
        <taxon>Pleuronectiformes</taxon>
        <taxon>Pleuronectoidei</taxon>
        <taxon>Soleidae</taxon>
        <taxon>Solea</taxon>
    </lineage>
</organism>
<protein>
    <submittedName>
        <fullName evidence="1">Uncharacterized protein</fullName>
    </submittedName>
</protein>
<accession>A0AAV6Q8W8</accession>
<evidence type="ECO:0000313" key="2">
    <source>
        <dbReference type="Proteomes" id="UP000693946"/>
    </source>
</evidence>
<dbReference type="Proteomes" id="UP000693946">
    <property type="component" value="Linkage Group LG6"/>
</dbReference>
<keyword evidence="2" id="KW-1185">Reference proteome</keyword>
<reference evidence="1 2" key="1">
    <citation type="journal article" date="2021" name="Sci. Rep.">
        <title>Chromosome anchoring in Senegalese sole (Solea senegalensis) reveals sex-associated markers and genome rearrangements in flatfish.</title>
        <authorList>
            <person name="Guerrero-Cozar I."/>
            <person name="Gomez-Garrido J."/>
            <person name="Berbel C."/>
            <person name="Martinez-Blanch J.F."/>
            <person name="Alioto T."/>
            <person name="Claros M.G."/>
            <person name="Gagnaire P.A."/>
            <person name="Manchado M."/>
        </authorList>
    </citation>
    <scope>NUCLEOTIDE SEQUENCE [LARGE SCALE GENOMIC DNA]</scope>
    <source>
        <strain evidence="1">Sse05_10M</strain>
    </source>
</reference>
<dbReference type="EMBL" id="JAGKHQ010000018">
    <property type="protein sequence ID" value="KAG7484968.1"/>
    <property type="molecule type" value="Genomic_DNA"/>
</dbReference>
<comment type="caution">
    <text evidence="1">The sequence shown here is derived from an EMBL/GenBank/DDBJ whole genome shotgun (WGS) entry which is preliminary data.</text>
</comment>
<evidence type="ECO:0000313" key="1">
    <source>
        <dbReference type="EMBL" id="KAG7484968.1"/>
    </source>
</evidence>
<sequence length="103" mass="11284">MSLTPTGCRLSIEGGQCPRLFVSTFESHGQMCVNKGVELVIEVTKFITNEHHRGRLTVTAPADLCIVTDITDINLHAKADKTSVSDEIIRFKIAQPDAEDLTS</sequence>
<proteinExistence type="predicted"/>
<dbReference type="AlphaFoldDB" id="A0AAV6Q8W8"/>
<name>A0AAV6Q8W8_SOLSE</name>
<gene>
    <name evidence="1" type="ORF">JOB18_000034</name>
</gene>